<reference evidence="2" key="1">
    <citation type="submission" date="2021-02" db="EMBL/GenBank/DDBJ databases">
        <title>Infant gut strain persistence is associated with maternal origin, phylogeny, and functional potential including surface adhesion and iron acquisition.</title>
        <authorList>
            <person name="Lou Y.C."/>
        </authorList>
    </citation>
    <scope>NUCLEOTIDE SEQUENCE</scope>
    <source>
        <strain evidence="2">L3_108_031G1_dasL3_108_031G1_concoct_20</strain>
    </source>
</reference>
<keyword evidence="1" id="KW-0175">Coiled coil</keyword>
<protein>
    <recommendedName>
        <fullName evidence="4">Phage infection protein</fullName>
    </recommendedName>
</protein>
<dbReference type="AlphaFoldDB" id="A0A942WMU2"/>
<proteinExistence type="predicted"/>
<dbReference type="InterPro" id="IPR027417">
    <property type="entry name" value="P-loop_NTPase"/>
</dbReference>
<feature type="coiled-coil region" evidence="1">
    <location>
        <begin position="341"/>
        <end position="379"/>
    </location>
</feature>
<comment type="caution">
    <text evidence="2">The sequence shown here is derived from an EMBL/GenBank/DDBJ whole genome shotgun (WGS) entry which is preliminary data.</text>
</comment>
<dbReference type="RefSeq" id="WP_215676261.1">
    <property type="nucleotide sequence ID" value="NZ_JAGZMU010000002.1"/>
</dbReference>
<evidence type="ECO:0008006" key="4">
    <source>
        <dbReference type="Google" id="ProtNLM"/>
    </source>
</evidence>
<sequence length="742" mass="86659">MQKLKLDLQNCYGIKQMNETIDYSNNNVAIIYAPNGTMKSSLAKTFEAIRDDRQVEEKIYGLKSLYSISDEDNVALSKEKIIVINPFDENAYEGQGLLMANEPLRIAYLNIHATIESKKESLYSKIKETLGYSNRNNFDVKNTMLNDWGFTVRKEYDCLNTIKDLLHDPIMKCSLHEDDIDYASLFNDKVYLMMKNGETGELLEEYEKKYRELVDKSLYMQQGIIDHNNYGNISIALNANGFFAANNEVVLKAKDGSTSKTLKGQKELDDLINKEKEQVLNSKEIIDLFEKINKAISKNKDTQAFNAFLQTHQDIIVEYKDIDLFKKKVWVKAFLYYEHLLDELINDYNKAQEDLKKLRDDAREQVTDWKKALDLFKERFFVPFSIEPSNQEDVILNMELPSFKYIFSDSRGKKEVTKDDLLNVLSTGERRAYYILNMIFQILVAKKQGKECFVVLDDISESFDYKNKYAIIEYISDISEYTDANDEKLFKILLLTHNFDFYRTVSSRITKPGNSFIAFADSDKIKLEKGQYTKNIFMYYKKSLVNKYSDNIMVASIPFVRNLIEYTEGDDNEDYLTLTSVLHYKENTRKITLKQIQDIFNKYWFKKEPTTFAVDRESESVYDILIQESEKITDIEKLEIENKLILSMAIRLIGEEYMQNKIISDVANGKDILKGIFSNKNQSAWLIKEYKKHINDDAMNTLEIVAMITPENIHLNSFMFEPILDMSLKHLYKIYYDVKALL</sequence>
<evidence type="ECO:0000313" key="3">
    <source>
        <dbReference type="Proteomes" id="UP000778864"/>
    </source>
</evidence>
<accession>A0A942WMU2</accession>
<evidence type="ECO:0000256" key="1">
    <source>
        <dbReference type="SAM" id="Coils"/>
    </source>
</evidence>
<dbReference type="EMBL" id="JAGZMU010000002">
    <property type="protein sequence ID" value="MBS4893087.1"/>
    <property type="molecule type" value="Genomic_DNA"/>
</dbReference>
<organism evidence="2 3">
    <name type="scientific">Veillonella parvula</name>
    <name type="common">Staphylococcus parvulus</name>
    <dbReference type="NCBI Taxonomy" id="29466"/>
    <lineage>
        <taxon>Bacteria</taxon>
        <taxon>Bacillati</taxon>
        <taxon>Bacillota</taxon>
        <taxon>Negativicutes</taxon>
        <taxon>Veillonellales</taxon>
        <taxon>Veillonellaceae</taxon>
        <taxon>Veillonella</taxon>
    </lineage>
</organism>
<evidence type="ECO:0000313" key="2">
    <source>
        <dbReference type="EMBL" id="MBS4893087.1"/>
    </source>
</evidence>
<gene>
    <name evidence="2" type="ORF">KHZ90_04835</name>
</gene>
<name>A0A942WMU2_VEIPA</name>
<dbReference type="SUPFAM" id="SSF52540">
    <property type="entry name" value="P-loop containing nucleoside triphosphate hydrolases"/>
    <property type="match status" value="1"/>
</dbReference>
<dbReference type="Proteomes" id="UP000778864">
    <property type="component" value="Unassembled WGS sequence"/>
</dbReference>